<dbReference type="OrthoDB" id="4347at2759"/>
<dbReference type="PANTHER" id="PTHR28110">
    <property type="entry name" value="TRANSMEMBRANE PROTEIN"/>
    <property type="match status" value="1"/>
</dbReference>
<proteinExistence type="predicted"/>
<reference evidence="2 3" key="1">
    <citation type="journal article" date="2016" name="Genome Biol. Evol.">
        <title>Divergent and convergent evolution of fungal pathogenicity.</title>
        <authorList>
            <person name="Shang Y."/>
            <person name="Xiao G."/>
            <person name="Zheng P."/>
            <person name="Cen K."/>
            <person name="Zhan S."/>
            <person name="Wang C."/>
        </authorList>
    </citation>
    <scope>NUCLEOTIDE SEQUENCE [LARGE SCALE GENOMIC DNA]</scope>
    <source>
        <strain evidence="2 3">RCEF 264</strain>
    </source>
</reference>
<gene>
    <name evidence="2" type="ORF">SPI_06337</name>
</gene>
<protein>
    <submittedName>
        <fullName evidence="2">DUF218 domain containing protein</fullName>
    </submittedName>
</protein>
<evidence type="ECO:0000313" key="2">
    <source>
        <dbReference type="EMBL" id="OAA59135.1"/>
    </source>
</evidence>
<dbReference type="PANTHER" id="PTHR28110:SF1">
    <property type="entry name" value="TRANSMEMBRANE PROTEIN"/>
    <property type="match status" value="1"/>
</dbReference>
<keyword evidence="3" id="KW-1185">Reference proteome</keyword>
<accession>A0A167S1B5</accession>
<feature type="compositionally biased region" description="Acidic residues" evidence="1">
    <location>
        <begin position="99"/>
        <end position="113"/>
    </location>
</feature>
<evidence type="ECO:0000313" key="3">
    <source>
        <dbReference type="Proteomes" id="UP000076874"/>
    </source>
</evidence>
<name>A0A167S1B5_9HYPO</name>
<dbReference type="EMBL" id="AZHD01000011">
    <property type="protein sequence ID" value="OAA59135.1"/>
    <property type="molecule type" value="Genomic_DNA"/>
</dbReference>
<dbReference type="AlphaFoldDB" id="A0A167S1B5"/>
<organism evidence="2 3">
    <name type="scientific">Niveomyces insectorum RCEF 264</name>
    <dbReference type="NCBI Taxonomy" id="1081102"/>
    <lineage>
        <taxon>Eukaryota</taxon>
        <taxon>Fungi</taxon>
        <taxon>Dikarya</taxon>
        <taxon>Ascomycota</taxon>
        <taxon>Pezizomycotina</taxon>
        <taxon>Sordariomycetes</taxon>
        <taxon>Hypocreomycetidae</taxon>
        <taxon>Hypocreales</taxon>
        <taxon>Cordycipitaceae</taxon>
        <taxon>Niveomyces</taxon>
    </lineage>
</organism>
<feature type="region of interest" description="Disordered" evidence="1">
    <location>
        <begin position="97"/>
        <end position="117"/>
    </location>
</feature>
<dbReference type="GO" id="GO:0005737">
    <property type="term" value="C:cytoplasm"/>
    <property type="evidence" value="ECO:0007669"/>
    <property type="project" value="TreeGrafter"/>
</dbReference>
<comment type="caution">
    <text evidence="2">The sequence shown here is derived from an EMBL/GenBank/DDBJ whole genome shotgun (WGS) entry which is preliminary data.</text>
</comment>
<sequence>MASPNHLVVVCGHGIWCGGPARGHDEAEWLIESYKAGETPTFIAHIKAGLQVAADDPRAVVAFSGGPTRKETPLSEGRSYANLAAANDYFGLLLPPPLNEDDDEGDDDDDADDVPAARADRRLHPRILVEEQALDSYYNLLFSLLAFWRAHGVWPARLTIVSHAFKRARLVAGHCGPDALAFLPLERVGFVGINPPNLPPEFAEPAATETAAPAAATTTADTAAAAKQHAMQDAHTVGDHWAADPHGVGPVLAGKRRARNPWAADQRLFASAAERQRSGLVTRPVGGGDAADGMEALAADSPRPWNHG</sequence>
<dbReference type="Proteomes" id="UP000076874">
    <property type="component" value="Unassembled WGS sequence"/>
</dbReference>
<dbReference type="InterPro" id="IPR055323">
    <property type="entry name" value="C57A10.07/YOR238W"/>
</dbReference>
<feature type="region of interest" description="Disordered" evidence="1">
    <location>
        <begin position="273"/>
        <end position="308"/>
    </location>
</feature>
<evidence type="ECO:0000256" key="1">
    <source>
        <dbReference type="SAM" id="MobiDB-lite"/>
    </source>
</evidence>